<keyword evidence="4" id="KW-0808">Transferase</keyword>
<evidence type="ECO:0000256" key="1">
    <source>
        <dbReference type="ARBA" id="ARBA00012418"/>
    </source>
</evidence>
<dbReference type="Gene3D" id="1.10.274.100">
    <property type="entry name" value="RNA polymerase Rpb1, domain 3"/>
    <property type="match status" value="1"/>
</dbReference>
<feature type="region of interest" description="Disordered" evidence="9">
    <location>
        <begin position="480"/>
        <end position="506"/>
    </location>
</feature>
<dbReference type="InterPro" id="IPR007081">
    <property type="entry name" value="RNA_pol_Rpb1_5"/>
</dbReference>
<dbReference type="InterPro" id="IPR012756">
    <property type="entry name" value="DNA-dir_RpoC2_beta_pp"/>
</dbReference>
<dbReference type="InterPro" id="IPR038120">
    <property type="entry name" value="Rpb1_funnel_sf"/>
</dbReference>
<protein>
    <recommendedName>
        <fullName evidence="1">DNA-directed RNA polymerase</fullName>
        <ecNumber evidence="1">2.7.7.6</ecNumber>
    </recommendedName>
</protein>
<geneLocation type="chloroplast" evidence="13"/>
<dbReference type="SUPFAM" id="SSF64484">
    <property type="entry name" value="beta and beta-prime subunits of DNA dependent RNA-polymerase"/>
    <property type="match status" value="1"/>
</dbReference>
<keyword evidence="3 13" id="KW-0934">Plastid</keyword>
<reference evidence="13" key="1">
    <citation type="journal article" date="2006" name="BMC Biol.">
        <title>The complete chloroplast DNA sequence of the green alga Oltmannsiellopsis viridis reveals a distinctive quadripartite architecture in the chloroplast genome of early diverging ulvophytes.</title>
        <authorList>
            <person name="Pombert J.F."/>
            <person name="Lemieux C."/>
            <person name="Turmel M."/>
        </authorList>
    </citation>
    <scope>NUCLEOTIDE SEQUENCE</scope>
</reference>
<keyword evidence="8" id="KW-0804">Transcription</keyword>
<dbReference type="Pfam" id="PF04983">
    <property type="entry name" value="RNA_pol_Rpb1_3"/>
    <property type="match status" value="1"/>
</dbReference>
<keyword evidence="6" id="KW-0479">Metal-binding</keyword>
<feature type="domain" description="RNA polymerase Rpb1" evidence="12">
    <location>
        <begin position="85"/>
        <end position="157"/>
    </location>
</feature>
<dbReference type="Pfam" id="PF05000">
    <property type="entry name" value="RNA_pol_Rpb1_4"/>
    <property type="match status" value="1"/>
</dbReference>
<evidence type="ECO:0000256" key="2">
    <source>
        <dbReference type="ARBA" id="ARBA00022478"/>
    </source>
</evidence>
<evidence type="ECO:0000256" key="9">
    <source>
        <dbReference type="SAM" id="MobiDB-lite"/>
    </source>
</evidence>
<dbReference type="Gene3D" id="1.10.1790.20">
    <property type="match status" value="1"/>
</dbReference>
<evidence type="ECO:0000313" key="13">
    <source>
        <dbReference type="EMBL" id="ACK36866.1"/>
    </source>
</evidence>
<dbReference type="AlphaFoldDB" id="C0JWJ8"/>
<feature type="region of interest" description="Disordered" evidence="9">
    <location>
        <begin position="813"/>
        <end position="867"/>
    </location>
</feature>
<evidence type="ECO:0000256" key="7">
    <source>
        <dbReference type="ARBA" id="ARBA00022833"/>
    </source>
</evidence>
<dbReference type="InterPro" id="IPR042102">
    <property type="entry name" value="RNA_pol_Rpb1_3_sf"/>
</dbReference>
<dbReference type="RefSeq" id="YP_002601003.1">
    <property type="nucleotide sequence ID" value="NC_012101.1"/>
</dbReference>
<dbReference type="PANTHER" id="PTHR19376">
    <property type="entry name" value="DNA-DIRECTED RNA POLYMERASE"/>
    <property type="match status" value="1"/>
</dbReference>
<feature type="domain" description="RNA polymerase Rpb1" evidence="11">
    <location>
        <begin position="169"/>
        <end position="374"/>
    </location>
</feature>
<dbReference type="PANTHER" id="PTHR19376:SF68">
    <property type="entry name" value="DNA-DIRECTED RNA POLYMERASE SUBUNIT BETA"/>
    <property type="match status" value="1"/>
</dbReference>
<dbReference type="GO" id="GO:0046872">
    <property type="term" value="F:metal ion binding"/>
    <property type="evidence" value="ECO:0007669"/>
    <property type="project" value="UniProtKB-KW"/>
</dbReference>
<evidence type="ECO:0000256" key="6">
    <source>
        <dbReference type="ARBA" id="ARBA00022723"/>
    </source>
</evidence>
<evidence type="ECO:0000259" key="11">
    <source>
        <dbReference type="Pfam" id="PF04998"/>
    </source>
</evidence>
<evidence type="ECO:0000256" key="5">
    <source>
        <dbReference type="ARBA" id="ARBA00022695"/>
    </source>
</evidence>
<evidence type="ECO:0000256" key="4">
    <source>
        <dbReference type="ARBA" id="ARBA00022679"/>
    </source>
</evidence>
<name>C0JWJ8_MONSK</name>
<keyword evidence="5" id="KW-0548">Nucleotidyltransferase</keyword>
<evidence type="ECO:0000256" key="8">
    <source>
        <dbReference type="ARBA" id="ARBA00023163"/>
    </source>
</evidence>
<dbReference type="Gene3D" id="1.10.132.30">
    <property type="match status" value="1"/>
</dbReference>
<dbReference type="InterPro" id="IPR007066">
    <property type="entry name" value="RNA_pol_Rpb1_3"/>
</dbReference>
<feature type="region of interest" description="Disordered" evidence="9">
    <location>
        <begin position="946"/>
        <end position="965"/>
    </location>
</feature>
<sequence length="1240" mass="137122">MNFYNQVLDKKGLKRIVSWFIENYGPTRTSLLLDDFKYIGFHYAGKAGLSLGFDDLRIPAAKKLLLTGAQKQVQECEKTYLMGRITAFERYQKLIDIWTTTSEKLKDEVIQNFQKIQGGPLASPLYMMAFSGARGNISQVRQLVGMRGLMSDSGGGIIDFPIRSNFREGLSVTEYVISCYGARKGLIDTALRTADSGYLTRRLVDVAHGIIIREIDCGTSESILMKISDKKNIIGRVLAESIKERTPTIWKNQEISPNLALELKTLKGSKASIQVRSPLTCLSQSVCQLCYGWNLAQGRLVALGDAVGILAAQSIGEPGTQLTMRTFHTGGIFSTEVEDKIYAPAGGTIWLQMGGPPKTAILSESQSQDKNHQSFFGSTHFSLASVGCKIRSVHGQTAFFFFEAIQLKIEEEKGGTLQDINNQNNNTISILQLPAQSILFITPGKTIAKNTLCAEISKIKQPAEKNEELTSDIPTLGLSIQKGGKATTQRGGSPLENDGENSDGSGLAQKKVFSEIQGEVVETDYFDLKKFTKPKLGGGNEVLNPLFEKGLKATSPKANPQPKGEGYKPEIGTKTSKARLVLAGEPFSFKRTKSAFAEEIQAGNKSQRPSKAKLSQLPFRSGDIVFWKGKRKLSSKHFILAKDQKSPDNKLTKALFLNTLSSESNSKDEIVNGKHFPMNENDKGPNSLRIGKQGENSGTPLKGEAFGSWLQTSVNILKNKKGTENSSGILTLLQKKDFNQGGEQSSLSAFGEGKETKTKPWLNEESYTSLTKTNSVHFVNPSFEIRKTNLQKKFIHENLSFSGLVLEFSQQKEQRNGVLPTRPSRGTLRGLWPSLSSNCEGQRPPRNWGEGHRPQGETLEGQRPPPNWGEGLVGRTTNRAKPNLSLTSPLYSMLENTFSLSHLGKILQPYTFFVGLPPAINVPTQIIRKRLNKLILRRVQTSLGGQFQGKNGVSRMSGSNPNTSEKQRTRYIKERDLLFQLVLPIADSASSGDIVQGLPKIEQLFEARSANESSVQNTKLLANKTEKKSDINKLSKQKEKFKNLEQKKPQEQTSVFNSNVKGLEEKTSNGPHNSIEGVTGEELRTLVKKTELRELQKRLIQEIQSVYNSQGVEIADKHLEIIVRQMTSRVRILEKGNTPFYPDDIIEAFGSNTLLSKEIQKSPNVLSDENSGFSYEWILLGITKVALLSTTESYISAASFQETKRVLMTAALQSRVDFFEGLKENVIVGRMIPAGTGYTS</sequence>
<keyword evidence="7" id="KW-0862">Zinc</keyword>
<keyword evidence="13" id="KW-0150">Chloroplast</keyword>
<feature type="domain" description="RNA polymerase Rpb1" evidence="10">
    <location>
        <begin position="6"/>
        <end position="56"/>
    </location>
</feature>
<dbReference type="GO" id="GO:0003677">
    <property type="term" value="F:DNA binding"/>
    <property type="evidence" value="ECO:0007669"/>
    <property type="project" value="InterPro"/>
</dbReference>
<reference evidence="13" key="2">
    <citation type="journal article" date="2009" name="Mol. Biol. Evol.">
        <title>The chloroplast genomes of the green algae Pyramimonas, Monomastix, and Pycnococcus shed new light on the evolutionary history of prasinophytes and the origin of the secondary chloroplasts of euglenids.</title>
        <authorList>
            <person name="Turmel M."/>
            <person name="Gagnon M.C."/>
            <person name="O'Kelly C.J."/>
            <person name="Otis C."/>
            <person name="Lemieux C."/>
        </authorList>
    </citation>
    <scope>NUCLEOTIDE SEQUENCE</scope>
</reference>
<feature type="region of interest" description="Disordered" evidence="9">
    <location>
        <begin position="552"/>
        <end position="571"/>
    </location>
</feature>
<dbReference type="EC" id="2.7.7.6" evidence="1"/>
<evidence type="ECO:0000259" key="10">
    <source>
        <dbReference type="Pfam" id="PF04983"/>
    </source>
</evidence>
<evidence type="ECO:0000256" key="3">
    <source>
        <dbReference type="ARBA" id="ARBA00022640"/>
    </source>
</evidence>
<dbReference type="InterPro" id="IPR007083">
    <property type="entry name" value="RNA_pol_Rpb1_4"/>
</dbReference>
<accession>C0JWJ8</accession>
<dbReference type="Gene3D" id="1.10.150.390">
    <property type="match status" value="1"/>
</dbReference>
<organism evidence="13">
    <name type="scientific">Monomastix sp. (strain OKE-1)</name>
    <dbReference type="NCBI Taxonomy" id="141716"/>
    <lineage>
        <taxon>Eukaryota</taxon>
        <taxon>Viridiplantae</taxon>
        <taxon>Chlorophyta</taxon>
        <taxon>Mamiellophyceae</taxon>
        <taxon>Monomastigales</taxon>
        <taxon>Monomastigaceae</taxon>
        <taxon>Monomastix</taxon>
    </lineage>
</organism>
<dbReference type="EMBL" id="FJ493497">
    <property type="protein sequence ID" value="ACK36866.1"/>
    <property type="molecule type" value="Genomic_DNA"/>
</dbReference>
<dbReference type="GO" id="GO:0000428">
    <property type="term" value="C:DNA-directed RNA polymerase complex"/>
    <property type="evidence" value="ECO:0007669"/>
    <property type="project" value="UniProtKB-KW"/>
</dbReference>
<proteinExistence type="predicted"/>
<dbReference type="Pfam" id="PF04998">
    <property type="entry name" value="RNA_pol_Rpb1_5"/>
    <property type="match status" value="2"/>
</dbReference>
<dbReference type="GeneID" id="7441104"/>
<dbReference type="NCBIfam" id="TIGR02388">
    <property type="entry name" value="rpoC2_cyan"/>
    <property type="match status" value="1"/>
</dbReference>
<keyword evidence="2" id="KW-0240">DNA-directed RNA polymerase</keyword>
<dbReference type="GO" id="GO:0003899">
    <property type="term" value="F:DNA-directed RNA polymerase activity"/>
    <property type="evidence" value="ECO:0007669"/>
    <property type="project" value="UniProtKB-EC"/>
</dbReference>
<dbReference type="GO" id="GO:0006351">
    <property type="term" value="P:DNA-templated transcription"/>
    <property type="evidence" value="ECO:0007669"/>
    <property type="project" value="InterPro"/>
</dbReference>
<dbReference type="CDD" id="cd02655">
    <property type="entry name" value="RNAP_beta'_C"/>
    <property type="match status" value="1"/>
</dbReference>
<evidence type="ECO:0000259" key="12">
    <source>
        <dbReference type="Pfam" id="PF05000"/>
    </source>
</evidence>
<gene>
    <name evidence="13" type="primary">rpoC2</name>
</gene>
<dbReference type="InterPro" id="IPR045867">
    <property type="entry name" value="DNA-dir_RpoC_beta_prime"/>
</dbReference>
<feature type="compositionally biased region" description="Polar residues" evidence="9">
    <location>
        <begin position="946"/>
        <end position="964"/>
    </location>
</feature>
<feature type="domain" description="RNA polymerase Rpb1" evidence="11">
    <location>
        <begin position="991"/>
        <end position="1138"/>
    </location>
</feature>